<dbReference type="STRING" id="1586287.BBK82_34445"/>
<protein>
    <recommendedName>
        <fullName evidence="4">Transcription regulator HTH AraC- type ligand binding domain-containing protein</fullName>
    </recommendedName>
</protein>
<dbReference type="OrthoDB" id="5464689at2"/>
<proteinExistence type="predicted"/>
<evidence type="ECO:0000313" key="3">
    <source>
        <dbReference type="Proteomes" id="UP000093053"/>
    </source>
</evidence>
<evidence type="ECO:0000256" key="1">
    <source>
        <dbReference type="SAM" id="MobiDB-lite"/>
    </source>
</evidence>
<dbReference type="RefSeq" id="WP_065918707.1">
    <property type="nucleotide sequence ID" value="NZ_CP016793.1"/>
</dbReference>
<organism evidence="2 3">
    <name type="scientific">Lentzea guizhouensis</name>
    <dbReference type="NCBI Taxonomy" id="1586287"/>
    <lineage>
        <taxon>Bacteria</taxon>
        <taxon>Bacillati</taxon>
        <taxon>Actinomycetota</taxon>
        <taxon>Actinomycetes</taxon>
        <taxon>Pseudonocardiales</taxon>
        <taxon>Pseudonocardiaceae</taxon>
        <taxon>Lentzea</taxon>
    </lineage>
</organism>
<dbReference type="Proteomes" id="UP000093053">
    <property type="component" value="Chromosome"/>
</dbReference>
<feature type="region of interest" description="Disordered" evidence="1">
    <location>
        <begin position="151"/>
        <end position="191"/>
    </location>
</feature>
<dbReference type="KEGG" id="led:BBK82_34445"/>
<accession>A0A1B2HRP2</accession>
<dbReference type="AlphaFoldDB" id="A0A1B2HRP2"/>
<evidence type="ECO:0008006" key="4">
    <source>
        <dbReference type="Google" id="ProtNLM"/>
    </source>
</evidence>
<feature type="region of interest" description="Disordered" evidence="1">
    <location>
        <begin position="1"/>
        <end position="21"/>
    </location>
</feature>
<name>A0A1B2HRP2_9PSEU</name>
<gene>
    <name evidence="2" type="ORF">BBK82_34445</name>
</gene>
<keyword evidence="3" id="KW-1185">Reference proteome</keyword>
<reference evidence="2 3" key="1">
    <citation type="submission" date="2016-07" db="EMBL/GenBank/DDBJ databases">
        <title>Complete genome sequence of the Lentzea guizhouensis DHS C013.</title>
        <authorList>
            <person name="Cao C."/>
        </authorList>
    </citation>
    <scope>NUCLEOTIDE SEQUENCE [LARGE SCALE GENOMIC DNA]</scope>
    <source>
        <strain evidence="2 3">DHS C013</strain>
    </source>
</reference>
<evidence type="ECO:0000313" key="2">
    <source>
        <dbReference type="EMBL" id="ANZ40368.1"/>
    </source>
</evidence>
<dbReference type="EMBL" id="CP016793">
    <property type="protein sequence ID" value="ANZ40368.1"/>
    <property type="molecule type" value="Genomic_DNA"/>
</dbReference>
<sequence length="191" mass="20767">MATTSALTGGVPPRRFEFSTTDPDQAQDFISQMYRAQPPRDGRLDRASPVSVSQVSAGGLSHVDITMPPDLTLHLDGTDDLSVTTLVTGGVHAELGKHTERYRAGDVCLGTFPRGDYVVRCVDFRARILTVPAAAVAQVTGSMPDRPLPALRFGSLRPPPGAASRDLLPTRRRARSSMRRPCWQRRQEAAC</sequence>